<sequence length="171" mass="20027">MKKSKVFISIIVFIIILTSINYITNKTEHNIAYNDHTPRMIKVSPKEVINRIKKRKKGVYYLGFPECPWCIELLPELDHCLKDAGDKSYVLNVHDKSFNSTLRSQLTVFYKKYVHEKEIYVPLVVAINSKHEVRVHLDTVKGHNAKVSRMTNSQREELKHILDQMICFARN</sequence>
<comment type="caution">
    <text evidence="2">The sequence shown here is derived from an EMBL/GenBank/DDBJ whole genome shotgun (WGS) entry which is preliminary data.</text>
</comment>
<dbReference type="Proteomes" id="UP000051841">
    <property type="component" value="Unassembled WGS sequence"/>
</dbReference>
<dbReference type="PATRIC" id="fig|1410657.5.peg.1016"/>
<accession>A0A0R2H9R1</accession>
<evidence type="ECO:0000313" key="3">
    <source>
        <dbReference type="Proteomes" id="UP000051841"/>
    </source>
</evidence>
<protein>
    <recommendedName>
        <fullName evidence="4">Transporter accessory protein</fullName>
    </recommendedName>
</protein>
<evidence type="ECO:0008006" key="4">
    <source>
        <dbReference type="Google" id="ProtNLM"/>
    </source>
</evidence>
<evidence type="ECO:0000256" key="1">
    <source>
        <dbReference type="SAM" id="Phobius"/>
    </source>
</evidence>
<dbReference type="InterPro" id="IPR036249">
    <property type="entry name" value="Thioredoxin-like_sf"/>
</dbReference>
<evidence type="ECO:0000313" key="2">
    <source>
        <dbReference type="EMBL" id="KRN49601.1"/>
    </source>
</evidence>
<keyword evidence="1" id="KW-0812">Transmembrane</keyword>
<reference evidence="2 3" key="1">
    <citation type="journal article" date="2015" name="Genome Announc.">
        <title>Expanding the biotechnology potential of lactobacilli through comparative genomics of 213 strains and associated genera.</title>
        <authorList>
            <person name="Sun Z."/>
            <person name="Harris H.M."/>
            <person name="McCann A."/>
            <person name="Guo C."/>
            <person name="Argimon S."/>
            <person name="Zhang W."/>
            <person name="Yang X."/>
            <person name="Jeffery I.B."/>
            <person name="Cooney J.C."/>
            <person name="Kagawa T.F."/>
            <person name="Liu W."/>
            <person name="Song Y."/>
            <person name="Salvetti E."/>
            <person name="Wrobel A."/>
            <person name="Rasinkangas P."/>
            <person name="Parkhill J."/>
            <person name="Rea M.C."/>
            <person name="O'Sullivan O."/>
            <person name="Ritari J."/>
            <person name="Douillard F.P."/>
            <person name="Paul Ross R."/>
            <person name="Yang R."/>
            <person name="Briner A.E."/>
            <person name="Felis G.E."/>
            <person name="de Vos W.M."/>
            <person name="Barrangou R."/>
            <person name="Klaenhammer T.R."/>
            <person name="Caufield P.W."/>
            <person name="Cui Y."/>
            <person name="Zhang H."/>
            <person name="O'Toole P.W."/>
        </authorList>
    </citation>
    <scope>NUCLEOTIDE SEQUENCE [LARGE SCALE GENOMIC DNA]</scope>
    <source>
        <strain evidence="2 3">DSM 20405</strain>
    </source>
</reference>
<dbReference type="RefSeq" id="WP_031589612.1">
    <property type="nucleotide sequence ID" value="NZ_JNKN01000030.1"/>
</dbReference>
<feature type="transmembrane region" description="Helical" evidence="1">
    <location>
        <begin position="6"/>
        <end position="24"/>
    </location>
</feature>
<dbReference type="AlphaFoldDB" id="A0A0R2H9R1"/>
<dbReference type="Gene3D" id="3.40.30.10">
    <property type="entry name" value="Glutaredoxin"/>
    <property type="match status" value="1"/>
</dbReference>
<organism evidence="2 3">
    <name type="scientific">Kandleria vitulina DSM 20405</name>
    <dbReference type="NCBI Taxonomy" id="1410657"/>
    <lineage>
        <taxon>Bacteria</taxon>
        <taxon>Bacillati</taxon>
        <taxon>Bacillota</taxon>
        <taxon>Erysipelotrichia</taxon>
        <taxon>Erysipelotrichales</taxon>
        <taxon>Coprobacillaceae</taxon>
        <taxon>Kandleria</taxon>
    </lineage>
</organism>
<keyword evidence="1" id="KW-1133">Transmembrane helix</keyword>
<proteinExistence type="predicted"/>
<gene>
    <name evidence="2" type="ORF">IV49_GL000975</name>
</gene>
<name>A0A0R2H9R1_9FIRM</name>
<keyword evidence="3" id="KW-1185">Reference proteome</keyword>
<dbReference type="EMBL" id="JQBL01000025">
    <property type="protein sequence ID" value="KRN49601.1"/>
    <property type="molecule type" value="Genomic_DNA"/>
</dbReference>
<dbReference type="SUPFAM" id="SSF52833">
    <property type="entry name" value="Thioredoxin-like"/>
    <property type="match status" value="1"/>
</dbReference>
<keyword evidence="1" id="KW-0472">Membrane</keyword>